<keyword evidence="1" id="KW-0812">Transmembrane</keyword>
<evidence type="ECO:0000313" key="3">
    <source>
        <dbReference type="Proteomes" id="UP000317940"/>
    </source>
</evidence>
<feature type="transmembrane region" description="Helical" evidence="1">
    <location>
        <begin position="97"/>
        <end position="117"/>
    </location>
</feature>
<keyword evidence="1" id="KW-1133">Transmembrane helix</keyword>
<dbReference type="EMBL" id="VIWT01000001">
    <property type="protein sequence ID" value="TWF98697.1"/>
    <property type="molecule type" value="Genomic_DNA"/>
</dbReference>
<accession>A0A561UH63</accession>
<evidence type="ECO:0000313" key="2">
    <source>
        <dbReference type="EMBL" id="TWF98697.1"/>
    </source>
</evidence>
<proteinExistence type="predicted"/>
<dbReference type="InterPro" id="IPR021214">
    <property type="entry name" value="DUF2568"/>
</dbReference>
<protein>
    <submittedName>
        <fullName evidence="2">Uncharacterized protein DUF2568</fullName>
    </submittedName>
</protein>
<evidence type="ECO:0000256" key="1">
    <source>
        <dbReference type="SAM" id="Phobius"/>
    </source>
</evidence>
<feature type="transmembrane region" description="Helical" evidence="1">
    <location>
        <begin position="40"/>
        <end position="58"/>
    </location>
</feature>
<feature type="transmembrane region" description="Helical" evidence="1">
    <location>
        <begin position="70"/>
        <end position="91"/>
    </location>
</feature>
<dbReference type="AlphaFoldDB" id="A0A561UH63"/>
<dbReference type="Pfam" id="PF10823">
    <property type="entry name" value="DUF2568"/>
    <property type="match status" value="1"/>
</dbReference>
<keyword evidence="1" id="KW-0472">Membrane</keyword>
<dbReference type="Proteomes" id="UP000317940">
    <property type="component" value="Unassembled WGS sequence"/>
</dbReference>
<reference evidence="2 3" key="1">
    <citation type="submission" date="2019-06" db="EMBL/GenBank/DDBJ databases">
        <title>Sequencing the genomes of 1000 actinobacteria strains.</title>
        <authorList>
            <person name="Klenk H.-P."/>
        </authorList>
    </citation>
    <scope>NUCLEOTIDE SEQUENCE [LARGE SCALE GENOMIC DNA]</scope>
    <source>
        <strain evidence="2 3">DSM 44826</strain>
    </source>
</reference>
<comment type="caution">
    <text evidence="2">The sequence shown here is derived from an EMBL/GenBank/DDBJ whole genome shotgun (WGS) entry which is preliminary data.</text>
</comment>
<name>A0A561UH63_9ACTN</name>
<gene>
    <name evidence="2" type="ORF">FHX73_112518</name>
</gene>
<sequence>MLRRMDRRGIRVANELLAFLLELAALGALSWWGWAVGPNLAVRLLLTLGAPLLAAVLWGRYAAPRATVKLPLAGVLVVKAVVFLAASAALWAVAGAVAGTVFGAVCLVNTTLAYTVVGRGLDEQRWSGPRP</sequence>
<organism evidence="2 3">
    <name type="scientific">Kitasatospora viridis</name>
    <dbReference type="NCBI Taxonomy" id="281105"/>
    <lineage>
        <taxon>Bacteria</taxon>
        <taxon>Bacillati</taxon>
        <taxon>Actinomycetota</taxon>
        <taxon>Actinomycetes</taxon>
        <taxon>Kitasatosporales</taxon>
        <taxon>Streptomycetaceae</taxon>
        <taxon>Kitasatospora</taxon>
    </lineage>
</organism>
<keyword evidence="3" id="KW-1185">Reference proteome</keyword>
<feature type="transmembrane region" description="Helical" evidence="1">
    <location>
        <begin position="12"/>
        <end position="34"/>
    </location>
</feature>